<dbReference type="EMBL" id="WCGB01000024">
    <property type="protein sequence ID" value="NRN91718.1"/>
    <property type="molecule type" value="Genomic_DNA"/>
</dbReference>
<organism evidence="2 3">
    <name type="scientific">Lactobacillus helveticus</name>
    <name type="common">Lactobacillus suntoryeus</name>
    <dbReference type="NCBI Taxonomy" id="1587"/>
    <lineage>
        <taxon>Bacteria</taxon>
        <taxon>Bacillati</taxon>
        <taxon>Bacillota</taxon>
        <taxon>Bacilli</taxon>
        <taxon>Lactobacillales</taxon>
        <taxon>Lactobacillaceae</taxon>
        <taxon>Lactobacillus</taxon>
    </lineage>
</organism>
<evidence type="ECO:0000313" key="3">
    <source>
        <dbReference type="Proteomes" id="UP000601587"/>
    </source>
</evidence>
<feature type="transmembrane region" description="Helical" evidence="1">
    <location>
        <begin position="21"/>
        <end position="38"/>
    </location>
</feature>
<dbReference type="AlphaFoldDB" id="A0A9Q5C1M3"/>
<keyword evidence="1" id="KW-0472">Membrane</keyword>
<protein>
    <submittedName>
        <fullName evidence="2">Uncharacterized protein</fullName>
    </submittedName>
</protein>
<evidence type="ECO:0000256" key="1">
    <source>
        <dbReference type="SAM" id="Phobius"/>
    </source>
</evidence>
<accession>A0A9Q5C1M3</accession>
<evidence type="ECO:0000313" key="2">
    <source>
        <dbReference type="EMBL" id="NRN91718.1"/>
    </source>
</evidence>
<gene>
    <name evidence="2" type="ORF">IMAU50013_01262</name>
</gene>
<dbReference type="Proteomes" id="UP000601587">
    <property type="component" value="Unassembled WGS sequence"/>
</dbReference>
<sequence length="39" mass="4549">MKKAITITNSKIIINKKVFERMCLLVWLIFIICGLLIVK</sequence>
<reference evidence="2" key="1">
    <citation type="submission" date="2019-09" db="EMBL/GenBank/DDBJ databases">
        <title>Comparative genomic analysis of Lactobacillus helveticus.</title>
        <authorList>
            <person name="Zhang H."/>
            <person name="Chen Y."/>
            <person name="Zhong Z."/>
        </authorList>
    </citation>
    <scope>NUCLEOTIDE SEQUENCE</scope>
    <source>
        <strain evidence="2">IMAU50013</strain>
    </source>
</reference>
<proteinExistence type="predicted"/>
<name>A0A9Q5C1M3_LACHE</name>
<keyword evidence="1" id="KW-0812">Transmembrane</keyword>
<comment type="caution">
    <text evidence="2">The sequence shown here is derived from an EMBL/GenBank/DDBJ whole genome shotgun (WGS) entry which is preliminary data.</text>
</comment>
<keyword evidence="1" id="KW-1133">Transmembrane helix</keyword>